<name>A0A4Y9ZYV1_9AGAM</name>
<dbReference type="OrthoDB" id="3031270at2759"/>
<dbReference type="AlphaFoldDB" id="A0A4Y9ZYV1"/>
<dbReference type="STRING" id="135208.A0A4Y9ZYV1"/>
<reference evidence="2 3" key="1">
    <citation type="submission" date="2019-02" db="EMBL/GenBank/DDBJ databases">
        <title>Genome sequencing of the rare red list fungi Hericium alpestre (H. flagellum).</title>
        <authorList>
            <person name="Buettner E."/>
            <person name="Kellner H."/>
        </authorList>
    </citation>
    <scope>NUCLEOTIDE SEQUENCE [LARGE SCALE GENOMIC DNA]</scope>
    <source>
        <strain evidence="2 3">DSM 108284</strain>
    </source>
</reference>
<accession>A0A4Y9ZYV1</accession>
<dbReference type="EMBL" id="SFCI01000530">
    <property type="protein sequence ID" value="TFY79267.1"/>
    <property type="molecule type" value="Genomic_DNA"/>
</dbReference>
<feature type="region of interest" description="Disordered" evidence="1">
    <location>
        <begin position="1"/>
        <end position="104"/>
    </location>
</feature>
<proteinExistence type="predicted"/>
<sequence>MSDLHLLSRAPSPLTDVSRTPSPCPVAAALPPPTPVGNADPSASKAGVRLPSQSTASGIPSGSSTLSEAAKMHRAKSKAASRAKKRQRLRPEGTRAVGSTKVRSSLARRPMKAIAVPTSFNVALLQRDQWSYIGAWRKRLKAKPWACEELLAIGFERMRWDGFVPHVLCDPEGRIVAYFPGRPRSSGWDRVVEEMTVTLESAELESRRYSTAGLVDRHRGLFLALNTGPSYGGGPKRPGNLQNTAPMQRILDRLLGNWVVQRVAGFGSSIFALYAPKVYAYYEENFEKLRACFPGLKWPFQNSIFPTCTFNLGPATVCLDHVDSTNVPHGWLERGDTVCVGAAR</sequence>
<dbReference type="Proteomes" id="UP000298061">
    <property type="component" value="Unassembled WGS sequence"/>
</dbReference>
<evidence type="ECO:0000313" key="3">
    <source>
        <dbReference type="Proteomes" id="UP000298061"/>
    </source>
</evidence>
<organism evidence="2 3">
    <name type="scientific">Hericium alpestre</name>
    <dbReference type="NCBI Taxonomy" id="135208"/>
    <lineage>
        <taxon>Eukaryota</taxon>
        <taxon>Fungi</taxon>
        <taxon>Dikarya</taxon>
        <taxon>Basidiomycota</taxon>
        <taxon>Agaricomycotina</taxon>
        <taxon>Agaricomycetes</taxon>
        <taxon>Russulales</taxon>
        <taxon>Hericiaceae</taxon>
        <taxon>Hericium</taxon>
    </lineage>
</organism>
<gene>
    <name evidence="2" type="ORF">EWM64_g4744</name>
</gene>
<comment type="caution">
    <text evidence="2">The sequence shown here is derived from an EMBL/GenBank/DDBJ whole genome shotgun (WGS) entry which is preliminary data.</text>
</comment>
<feature type="compositionally biased region" description="Basic residues" evidence="1">
    <location>
        <begin position="72"/>
        <end position="88"/>
    </location>
</feature>
<evidence type="ECO:0000313" key="2">
    <source>
        <dbReference type="EMBL" id="TFY79267.1"/>
    </source>
</evidence>
<keyword evidence="3" id="KW-1185">Reference proteome</keyword>
<feature type="compositionally biased region" description="Polar residues" evidence="1">
    <location>
        <begin position="51"/>
        <end position="67"/>
    </location>
</feature>
<evidence type="ECO:0000256" key="1">
    <source>
        <dbReference type="SAM" id="MobiDB-lite"/>
    </source>
</evidence>
<protein>
    <submittedName>
        <fullName evidence="2">Uncharacterized protein</fullName>
    </submittedName>
</protein>